<organism evidence="1 2">
    <name type="scientific">Piloderma croceum (strain F 1598)</name>
    <dbReference type="NCBI Taxonomy" id="765440"/>
    <lineage>
        <taxon>Eukaryota</taxon>
        <taxon>Fungi</taxon>
        <taxon>Dikarya</taxon>
        <taxon>Basidiomycota</taxon>
        <taxon>Agaricomycotina</taxon>
        <taxon>Agaricomycetes</taxon>
        <taxon>Agaricomycetidae</taxon>
        <taxon>Atheliales</taxon>
        <taxon>Atheliaceae</taxon>
        <taxon>Piloderma</taxon>
    </lineage>
</organism>
<gene>
    <name evidence="1" type="ORF">PILCRDRAFT_157425</name>
</gene>
<sequence>MPAKPGHRVQEQSQGLCIFACFSESSVHGTSGPVVKSVRRLVEDIEVMSICDRVIPAKRKHETSGSNCPELQKQHSECHKRINNAGWSAQVGFGEWKGTRGSEHVPQDRVHAVGTPLLLQHHFPNHAASCSLKGINSIHRPGSDLLSLRKYPGSG</sequence>
<dbReference type="HOGENOM" id="CLU_1696182_0_0_1"/>
<protein>
    <submittedName>
        <fullName evidence="1">Uncharacterized protein</fullName>
    </submittedName>
</protein>
<reference evidence="1 2" key="1">
    <citation type="submission" date="2014-04" db="EMBL/GenBank/DDBJ databases">
        <authorList>
            <consortium name="DOE Joint Genome Institute"/>
            <person name="Kuo A."/>
            <person name="Tarkka M."/>
            <person name="Buscot F."/>
            <person name="Kohler A."/>
            <person name="Nagy L.G."/>
            <person name="Floudas D."/>
            <person name="Copeland A."/>
            <person name="Barry K.W."/>
            <person name="Cichocki N."/>
            <person name="Veneault-Fourrey C."/>
            <person name="LaButti K."/>
            <person name="Lindquist E.A."/>
            <person name="Lipzen A."/>
            <person name="Lundell T."/>
            <person name="Morin E."/>
            <person name="Murat C."/>
            <person name="Sun H."/>
            <person name="Tunlid A."/>
            <person name="Henrissat B."/>
            <person name="Grigoriev I.V."/>
            <person name="Hibbett D.S."/>
            <person name="Martin F."/>
            <person name="Nordberg H.P."/>
            <person name="Cantor M.N."/>
            <person name="Hua S.X."/>
        </authorList>
    </citation>
    <scope>NUCLEOTIDE SEQUENCE [LARGE SCALE GENOMIC DNA]</scope>
    <source>
        <strain evidence="1 2">F 1598</strain>
    </source>
</reference>
<name>A0A0C3GH37_PILCF</name>
<dbReference type="EMBL" id="KN832972">
    <property type="protein sequence ID" value="KIM90969.1"/>
    <property type="molecule type" value="Genomic_DNA"/>
</dbReference>
<reference evidence="2" key="2">
    <citation type="submission" date="2015-01" db="EMBL/GenBank/DDBJ databases">
        <title>Evolutionary Origins and Diversification of the Mycorrhizal Mutualists.</title>
        <authorList>
            <consortium name="DOE Joint Genome Institute"/>
            <consortium name="Mycorrhizal Genomics Consortium"/>
            <person name="Kohler A."/>
            <person name="Kuo A."/>
            <person name="Nagy L.G."/>
            <person name="Floudas D."/>
            <person name="Copeland A."/>
            <person name="Barry K.W."/>
            <person name="Cichocki N."/>
            <person name="Veneault-Fourrey C."/>
            <person name="LaButti K."/>
            <person name="Lindquist E.A."/>
            <person name="Lipzen A."/>
            <person name="Lundell T."/>
            <person name="Morin E."/>
            <person name="Murat C."/>
            <person name="Riley R."/>
            <person name="Ohm R."/>
            <person name="Sun H."/>
            <person name="Tunlid A."/>
            <person name="Henrissat B."/>
            <person name="Grigoriev I.V."/>
            <person name="Hibbett D.S."/>
            <person name="Martin F."/>
        </authorList>
    </citation>
    <scope>NUCLEOTIDE SEQUENCE [LARGE SCALE GENOMIC DNA]</scope>
    <source>
        <strain evidence="2">F 1598</strain>
    </source>
</reference>
<evidence type="ECO:0000313" key="1">
    <source>
        <dbReference type="EMBL" id="KIM90969.1"/>
    </source>
</evidence>
<dbReference type="InParanoid" id="A0A0C3GH37"/>
<proteinExistence type="predicted"/>
<evidence type="ECO:0000313" key="2">
    <source>
        <dbReference type="Proteomes" id="UP000054166"/>
    </source>
</evidence>
<dbReference type="Proteomes" id="UP000054166">
    <property type="component" value="Unassembled WGS sequence"/>
</dbReference>
<keyword evidence="2" id="KW-1185">Reference proteome</keyword>
<dbReference type="AlphaFoldDB" id="A0A0C3GH37"/>
<accession>A0A0C3GH37</accession>